<dbReference type="InParanoid" id="A0A507AEL1"/>
<feature type="compositionally biased region" description="Low complexity" evidence="4">
    <location>
        <begin position="102"/>
        <end position="122"/>
    </location>
</feature>
<dbReference type="Pfam" id="PF03226">
    <property type="entry name" value="Yippee-Mis18"/>
    <property type="match status" value="1"/>
</dbReference>
<dbReference type="GeneID" id="41969775"/>
<proteinExistence type="inferred from homology"/>
<keyword evidence="3" id="KW-0862">Zinc</keyword>
<feature type="region of interest" description="Disordered" evidence="4">
    <location>
        <begin position="187"/>
        <end position="218"/>
    </location>
</feature>
<comment type="caution">
    <text evidence="6">The sequence shown here is derived from an EMBL/GenBank/DDBJ whole genome shotgun (WGS) entry which is preliminary data.</text>
</comment>
<evidence type="ECO:0000259" key="5">
    <source>
        <dbReference type="PROSITE" id="PS51792"/>
    </source>
</evidence>
<feature type="region of interest" description="Disordered" evidence="4">
    <location>
        <begin position="1"/>
        <end position="38"/>
    </location>
</feature>
<dbReference type="PANTHER" id="PTHR13848">
    <property type="entry name" value="PROTEIN YIPPEE-LIKE CG15309-RELATED"/>
    <property type="match status" value="1"/>
</dbReference>
<gene>
    <name evidence="6" type="ORF">E0L32_002328</name>
</gene>
<dbReference type="RefSeq" id="XP_030988543.1">
    <property type="nucleotide sequence ID" value="XM_031136505.1"/>
</dbReference>
<feature type="compositionally biased region" description="Polar residues" evidence="4">
    <location>
        <begin position="125"/>
        <end position="136"/>
    </location>
</feature>
<comment type="similarity">
    <text evidence="1">Belongs to the yippee family.</text>
</comment>
<dbReference type="InterPro" id="IPR004910">
    <property type="entry name" value="Yippee/Mis18/Cereblon"/>
</dbReference>
<dbReference type="STRING" id="1093900.A0A507AEL1"/>
<keyword evidence="2" id="KW-0479">Metal-binding</keyword>
<feature type="domain" description="Yippee" evidence="5">
    <location>
        <begin position="154"/>
        <end position="282"/>
    </location>
</feature>
<evidence type="ECO:0000313" key="7">
    <source>
        <dbReference type="Proteomes" id="UP000319257"/>
    </source>
</evidence>
<feature type="compositionally biased region" description="Basic and acidic residues" evidence="4">
    <location>
        <begin position="292"/>
        <end position="316"/>
    </location>
</feature>
<name>A0A507AEL1_9PEZI</name>
<sequence>MFSTGLFSSSSSSFHTGGHHGTSAASPSPVAAGKKAQPPQFASFLLPSIPVPLRRRRGSSAAAAAAALRTSSVSSSSAASPPPLCTSPSTTSDADPYSQPGTPTDTTAAFTPQTTTTSDADPYSQPGTPTDTTAAFSSLPLSSQPGGLSRLRPDTLRCRRCSADVALASQIVSKGFTGRHGRAYLVGPCSPSSTPPSSPGPAWGRRNKHDQGGGGEEEGLANITVGARENRQLVTGMHVVADIGCAVCRGNLGWKYVDAAEAAQRYKIGKYILETARVVEFRSWEDGDVDGGGDRRESEDERQRQRVVLGERDGKARAGGSSRRASKEDEWVSEEDDDDDDANEPVVFDSDDEEECEDIFAGVWDASVVAKRRSSRVSSGRR</sequence>
<feature type="compositionally biased region" description="Low complexity" evidence="4">
    <location>
        <begin position="1"/>
        <end position="16"/>
    </location>
</feature>
<feature type="compositionally biased region" description="Acidic residues" evidence="4">
    <location>
        <begin position="331"/>
        <end position="354"/>
    </location>
</feature>
<evidence type="ECO:0000256" key="4">
    <source>
        <dbReference type="SAM" id="MobiDB-lite"/>
    </source>
</evidence>
<evidence type="ECO:0000256" key="2">
    <source>
        <dbReference type="ARBA" id="ARBA00022723"/>
    </source>
</evidence>
<evidence type="ECO:0000313" key="6">
    <source>
        <dbReference type="EMBL" id="TPX06832.1"/>
    </source>
</evidence>
<feature type="region of interest" description="Disordered" evidence="4">
    <location>
        <begin position="70"/>
        <end position="152"/>
    </location>
</feature>
<keyword evidence="7" id="KW-1185">Reference proteome</keyword>
<feature type="compositionally biased region" description="Low complexity" evidence="4">
    <location>
        <begin position="137"/>
        <end position="150"/>
    </location>
</feature>
<dbReference type="InterPro" id="IPR039058">
    <property type="entry name" value="Yippee_fam"/>
</dbReference>
<dbReference type="OrthoDB" id="6407410at2759"/>
<evidence type="ECO:0000256" key="3">
    <source>
        <dbReference type="ARBA" id="ARBA00022833"/>
    </source>
</evidence>
<feature type="region of interest" description="Disordered" evidence="4">
    <location>
        <begin position="285"/>
        <end position="354"/>
    </location>
</feature>
<dbReference type="PROSITE" id="PS51792">
    <property type="entry name" value="YIPPEE"/>
    <property type="match status" value="1"/>
</dbReference>
<dbReference type="InterPro" id="IPR034751">
    <property type="entry name" value="Yippee"/>
</dbReference>
<dbReference type="EMBL" id="SKBQ01000009">
    <property type="protein sequence ID" value="TPX06832.1"/>
    <property type="molecule type" value="Genomic_DNA"/>
</dbReference>
<accession>A0A507AEL1</accession>
<dbReference type="GO" id="GO:0046872">
    <property type="term" value="F:metal ion binding"/>
    <property type="evidence" value="ECO:0007669"/>
    <property type="project" value="UniProtKB-KW"/>
</dbReference>
<dbReference type="AlphaFoldDB" id="A0A507AEL1"/>
<evidence type="ECO:0000256" key="1">
    <source>
        <dbReference type="ARBA" id="ARBA00005613"/>
    </source>
</evidence>
<reference evidence="6 7" key="1">
    <citation type="submission" date="2019-06" db="EMBL/GenBank/DDBJ databases">
        <title>Draft genome sequence of the filamentous fungus Phialemoniopsis curvata isolated from diesel fuel.</title>
        <authorList>
            <person name="Varaljay V.A."/>
            <person name="Lyon W.J."/>
            <person name="Crouch A.L."/>
            <person name="Drake C.E."/>
            <person name="Hollomon J.M."/>
            <person name="Nadeau L.J."/>
            <person name="Nunn H.S."/>
            <person name="Stevenson B.S."/>
            <person name="Bojanowski C.L."/>
            <person name="Crookes-Goodson W.J."/>
        </authorList>
    </citation>
    <scope>NUCLEOTIDE SEQUENCE [LARGE SCALE GENOMIC DNA]</scope>
    <source>
        <strain evidence="6 7">D216</strain>
    </source>
</reference>
<organism evidence="6 7">
    <name type="scientific">Thyridium curvatum</name>
    <dbReference type="NCBI Taxonomy" id="1093900"/>
    <lineage>
        <taxon>Eukaryota</taxon>
        <taxon>Fungi</taxon>
        <taxon>Dikarya</taxon>
        <taxon>Ascomycota</taxon>
        <taxon>Pezizomycotina</taxon>
        <taxon>Sordariomycetes</taxon>
        <taxon>Sordariomycetidae</taxon>
        <taxon>Thyridiales</taxon>
        <taxon>Thyridiaceae</taxon>
        <taxon>Thyridium</taxon>
    </lineage>
</organism>
<protein>
    <recommendedName>
        <fullName evidence="5">Yippee domain-containing protein</fullName>
    </recommendedName>
</protein>
<dbReference type="Proteomes" id="UP000319257">
    <property type="component" value="Unassembled WGS sequence"/>
</dbReference>
<feature type="compositionally biased region" description="Low complexity" evidence="4">
    <location>
        <begin position="70"/>
        <end position="79"/>
    </location>
</feature>